<protein>
    <recommendedName>
        <fullName evidence="1">Antitoxin SocA-like Panacea domain-containing protein</fullName>
    </recommendedName>
</protein>
<dbReference type="AlphaFoldDB" id="A0A0G0WNF7"/>
<evidence type="ECO:0000313" key="3">
    <source>
        <dbReference type="Proteomes" id="UP000034753"/>
    </source>
</evidence>
<dbReference type="Proteomes" id="UP000034753">
    <property type="component" value="Unassembled WGS sequence"/>
</dbReference>
<evidence type="ECO:0000259" key="1">
    <source>
        <dbReference type="Pfam" id="PF13274"/>
    </source>
</evidence>
<dbReference type="InterPro" id="IPR025272">
    <property type="entry name" value="SocA_Panacea"/>
</dbReference>
<comment type="caution">
    <text evidence="2">The sequence shown here is derived from an EMBL/GenBank/DDBJ whole genome shotgun (WGS) entry which is preliminary data.</text>
</comment>
<evidence type="ECO:0000313" key="2">
    <source>
        <dbReference type="EMBL" id="KKS14319.1"/>
    </source>
</evidence>
<reference evidence="2 3" key="1">
    <citation type="journal article" date="2015" name="Nature">
        <title>rRNA introns, odd ribosomes, and small enigmatic genomes across a large radiation of phyla.</title>
        <authorList>
            <person name="Brown C.T."/>
            <person name="Hug L.A."/>
            <person name="Thomas B.C."/>
            <person name="Sharon I."/>
            <person name="Castelle C.J."/>
            <person name="Singh A."/>
            <person name="Wilkins M.J."/>
            <person name="Williams K.H."/>
            <person name="Banfield J.F."/>
        </authorList>
    </citation>
    <scope>NUCLEOTIDE SEQUENCE [LARGE SCALE GENOMIC DNA]</scope>
</reference>
<gene>
    <name evidence="2" type="ORF">UU67_C0003G0041</name>
</gene>
<proteinExistence type="predicted"/>
<sequence>MKNNYLHLLAKQILKVIPKGLSKVRFAKILYFTHKGLVQKNLSAPNEMEFIRMPLGPVPVGFKGLDQDPEIKVTEIATSLLIYDKHLYVLQGMKDYFKEAKLKVIQQISLQLNCLTTTQLVNKAHEEPSWLNHKNGEEYFLERADLEINLPTSKTTNISSEIDTQHLQAKLVEGMLDDIVDESTSLEYPNSNK</sequence>
<feature type="domain" description="Antitoxin SocA-like Panacea" evidence="1">
    <location>
        <begin position="27"/>
        <end position="130"/>
    </location>
</feature>
<dbReference type="EMBL" id="LCBN01000003">
    <property type="protein sequence ID" value="KKS14319.1"/>
    <property type="molecule type" value="Genomic_DNA"/>
</dbReference>
<accession>A0A0G0WNF7</accession>
<dbReference type="Pfam" id="PF13274">
    <property type="entry name" value="SocA_Panacea"/>
    <property type="match status" value="1"/>
</dbReference>
<organism evidence="2 3">
    <name type="scientific">Candidatus Daviesbacteria bacterium GW2011_GWB1_41_5</name>
    <dbReference type="NCBI Taxonomy" id="1618429"/>
    <lineage>
        <taxon>Bacteria</taxon>
        <taxon>Candidatus Daviesiibacteriota</taxon>
    </lineage>
</organism>
<name>A0A0G0WNF7_9BACT</name>